<reference evidence="8" key="1">
    <citation type="submission" date="2022-11" db="UniProtKB">
        <authorList>
            <consortium name="WormBaseParasite"/>
        </authorList>
    </citation>
    <scope>IDENTIFICATION</scope>
</reference>
<evidence type="ECO:0000256" key="1">
    <source>
        <dbReference type="ARBA" id="ARBA00004370"/>
    </source>
</evidence>
<dbReference type="Pfam" id="PF01094">
    <property type="entry name" value="ANF_receptor"/>
    <property type="match status" value="1"/>
</dbReference>
<comment type="subcellular location">
    <subcellularLocation>
        <location evidence="1">Membrane</location>
    </subcellularLocation>
</comment>
<dbReference type="AlphaFoldDB" id="A0A915DH65"/>
<protein>
    <submittedName>
        <fullName evidence="8">Receptor ligand binding region domain-containing protein</fullName>
    </submittedName>
</protein>
<accession>A0A915DH65</accession>
<sequence length="409" mass="45890">MTTYSHSHACQPIATISRFKGHPRLLGVLFLWCCFYCICYLLGAARASIVNVGLILENAKDADAAVQLLIKANDKLVQSKLTNNFQLAVQTKGNVGCGAGPDGSGNGAWIAADLYYERNVTAFFGPVCSDDIELISRVASSWNVIQFNFWRDYHLDVDVTTIVQMSTMSASNVATNVVAVLTAQSWQKIALITCSSCFPDFNADEGRFNTMKNVLTDQNIDIVVSLDLSVSQTTSAEDLAPLLKSIKNQARVIVSLFGNTMRSLAGILQELFESNAIGRNRGDEFVPIIIVSEYTTENVDRPWQTNEAGGIDAETFYLYKQAIVVMDNFAMEMGIQNNPMLMTYMQLYESYWMYANFLDLSYKRSKCKTYIWMVTMFEATWSRMELLKDLLDKFCLIPTAKDWLLSEYS</sequence>
<evidence type="ECO:0000313" key="7">
    <source>
        <dbReference type="Proteomes" id="UP000887574"/>
    </source>
</evidence>
<keyword evidence="4 5" id="KW-0472">Membrane</keyword>
<dbReference type="Proteomes" id="UP000887574">
    <property type="component" value="Unplaced"/>
</dbReference>
<dbReference type="SUPFAM" id="SSF53822">
    <property type="entry name" value="Periplasmic binding protein-like I"/>
    <property type="match status" value="1"/>
</dbReference>
<feature type="domain" description="Receptor ligand binding region" evidence="6">
    <location>
        <begin position="112"/>
        <end position="264"/>
    </location>
</feature>
<feature type="transmembrane region" description="Helical" evidence="5">
    <location>
        <begin position="25"/>
        <end position="43"/>
    </location>
</feature>
<proteinExistence type="predicted"/>
<organism evidence="7 8">
    <name type="scientific">Ditylenchus dipsaci</name>
    <dbReference type="NCBI Taxonomy" id="166011"/>
    <lineage>
        <taxon>Eukaryota</taxon>
        <taxon>Metazoa</taxon>
        <taxon>Ecdysozoa</taxon>
        <taxon>Nematoda</taxon>
        <taxon>Chromadorea</taxon>
        <taxon>Rhabditida</taxon>
        <taxon>Tylenchina</taxon>
        <taxon>Tylenchomorpha</taxon>
        <taxon>Sphaerularioidea</taxon>
        <taxon>Anguinidae</taxon>
        <taxon>Anguininae</taxon>
        <taxon>Ditylenchus</taxon>
    </lineage>
</organism>
<keyword evidence="7" id="KW-1185">Reference proteome</keyword>
<keyword evidence="2 5" id="KW-0812">Transmembrane</keyword>
<dbReference type="InterPro" id="IPR028082">
    <property type="entry name" value="Peripla_BP_I"/>
</dbReference>
<evidence type="ECO:0000256" key="4">
    <source>
        <dbReference type="ARBA" id="ARBA00023136"/>
    </source>
</evidence>
<evidence type="ECO:0000256" key="2">
    <source>
        <dbReference type="ARBA" id="ARBA00022692"/>
    </source>
</evidence>
<name>A0A915DH65_9BILA</name>
<dbReference type="WBParaSite" id="jg19207">
    <property type="protein sequence ID" value="jg19207"/>
    <property type="gene ID" value="jg19207"/>
</dbReference>
<evidence type="ECO:0000256" key="5">
    <source>
        <dbReference type="SAM" id="Phobius"/>
    </source>
</evidence>
<evidence type="ECO:0000256" key="3">
    <source>
        <dbReference type="ARBA" id="ARBA00022989"/>
    </source>
</evidence>
<dbReference type="InterPro" id="IPR001828">
    <property type="entry name" value="ANF_lig-bd_rcpt"/>
</dbReference>
<dbReference type="GO" id="GO:0016020">
    <property type="term" value="C:membrane"/>
    <property type="evidence" value="ECO:0007669"/>
    <property type="project" value="UniProtKB-SubCell"/>
</dbReference>
<evidence type="ECO:0000259" key="6">
    <source>
        <dbReference type="Pfam" id="PF01094"/>
    </source>
</evidence>
<keyword evidence="3 5" id="KW-1133">Transmembrane helix</keyword>
<dbReference type="Gene3D" id="3.40.50.2300">
    <property type="match status" value="2"/>
</dbReference>
<evidence type="ECO:0000313" key="8">
    <source>
        <dbReference type="WBParaSite" id="jg19207"/>
    </source>
</evidence>